<dbReference type="PRINTS" id="PR01020">
    <property type="entry name" value="LPSBIOSNTHSS"/>
</dbReference>
<dbReference type="PANTHER" id="PTHR12805:SF0">
    <property type="entry name" value="DNA_RNA-BINDING PROTEIN KIN17"/>
    <property type="match status" value="1"/>
</dbReference>
<dbReference type="InterPro" id="IPR038254">
    <property type="entry name" value="KIN17_WH-like_sf"/>
</dbReference>
<dbReference type="InterPro" id="IPR019447">
    <property type="entry name" value="DNA/RNA-bd_Kin17_WH-like_dom"/>
</dbReference>
<protein>
    <recommendedName>
        <fullName evidence="2">Phosphopantetheine adenylyltransferase</fullName>
        <ecNumber evidence="1">2.7.7.3</ecNumber>
    </recommendedName>
</protein>
<evidence type="ECO:0000256" key="1">
    <source>
        <dbReference type="ARBA" id="ARBA00012392"/>
    </source>
</evidence>
<keyword evidence="3" id="KW-0963">Cytoplasm</keyword>
<dbReference type="EMBL" id="LSRX01000828">
    <property type="protein sequence ID" value="OLP88126.1"/>
    <property type="molecule type" value="Genomic_DNA"/>
</dbReference>
<dbReference type="PANTHER" id="PTHR12805">
    <property type="entry name" value="KIN17 KIN, ANTIGENIC DETERMINANT OF RECA PROTEIN HOMOLOG"/>
    <property type="match status" value="1"/>
</dbReference>
<proteinExistence type="inferred from homology"/>
<feature type="domain" description="DNA/RNA-binding protein Kin17 WH-like" evidence="8">
    <location>
        <begin position="70"/>
        <end position="167"/>
    </location>
</feature>
<dbReference type="AlphaFoldDB" id="A0A1Q9CYX9"/>
<evidence type="ECO:0000313" key="9">
    <source>
        <dbReference type="EMBL" id="OLP88126.1"/>
    </source>
</evidence>
<dbReference type="GO" id="GO:0015937">
    <property type="term" value="P:coenzyme A biosynthetic process"/>
    <property type="evidence" value="ECO:0007669"/>
    <property type="project" value="UniProtKB-KW"/>
</dbReference>
<dbReference type="SMART" id="SM01253">
    <property type="entry name" value="Kin17_mid"/>
    <property type="match status" value="1"/>
</dbReference>
<dbReference type="InterPro" id="IPR004821">
    <property type="entry name" value="Cyt_trans-like"/>
</dbReference>
<dbReference type="InterPro" id="IPR037321">
    <property type="entry name" value="KIN17-like"/>
</dbReference>
<dbReference type="Gene3D" id="1.10.10.2030">
    <property type="entry name" value="DNA/RNA-binding protein Kin17, conserved domain"/>
    <property type="match status" value="1"/>
</dbReference>
<sequence>MPKQEVGSTKWLGKALTFLHRRLAMVGRAMRNKMKAKGLQKLRWYCQMCQKQCRDENGFKCHRMSDGHQRQMQLFVQDPNRFMDEFSQEFERGFMQLMSHSYRSQRVLANTVYWTLKVIAEHCLLVPGHGIWWMAGNRAQPDRSHMEAVPTVDLGRPRRQLQLATVEAGAARPSDGQWQSTWQSGMGLYLLGTRGVAGQRLVAVVVAARINDNRRLQRSPRVGRLGKLPALEEGVDQMEPEHGHPCLEAPREVEQAAGPFLASWFQFAVGREQEFAGAELKAFILEETASFSKQGIQNLRTPTSGTTDFDRVVGDLKTLDVQGEPLSKGKNSFLAGVAAGCEENADGEGGSDDESDLSRNGAADVEAFLAEVNDVDEGVALEMLAFEEDGGQATKRRTCKQNKDRKLASRNAECNNTVPSGEERNKAEGRSEDRGKRYPLCTLASLLATPPRVLEQHLCGLAWEGRGRDAELIIRLSAKAASNALLSPDNPDPDAGPDQLRDMEPDYTILRKIAGFLKMAVLMTLALDVFFAVAPGHPILNVGAAQGLIGELAFKKLSGRLRAQGALHQSKAPPTEFTVIGEVEPPSPFLVDSDDQGLCGVTRNAPGNCVEVKGGDIALLSADPASAQTALDAAEHWAGGRGSFTIFVDSDVRGDISDLFCIFGGGKRSPLHLTKRAVKGRVTTGTYLKMMSALDGCCVAPVAKLWTCPPRNVVKWDDASGYPTSTCSNNRSVVFAGSFNPPHHGHFEIIRYLSKTFSEVHVVIGINPAKTYPVSPDERKAIIEHALPSMGAQNVKVWVWGDVIFKLARKVGATAMYRGIRSWQEDGKAERYLEVQNVCWPVLSTCASPMSTYFVEGPPQYSFVSSTLLRERLKSGQSIADIVPAVVADKVRAAYEGKL</sequence>
<evidence type="ECO:0000256" key="2">
    <source>
        <dbReference type="ARBA" id="ARBA00013868"/>
    </source>
</evidence>
<evidence type="ECO:0000256" key="5">
    <source>
        <dbReference type="ARBA" id="ARBA00022993"/>
    </source>
</evidence>
<dbReference type="OrthoDB" id="3558741at2759"/>
<name>A0A1Q9CYX9_SYMMI</name>
<dbReference type="GO" id="GO:0003690">
    <property type="term" value="F:double-stranded DNA binding"/>
    <property type="evidence" value="ECO:0007669"/>
    <property type="project" value="TreeGrafter"/>
</dbReference>
<dbReference type="EC" id="2.7.7.3" evidence="1"/>
<dbReference type="GO" id="GO:0004595">
    <property type="term" value="F:pantetheine-phosphate adenylyltransferase activity"/>
    <property type="evidence" value="ECO:0007669"/>
    <property type="project" value="UniProtKB-EC"/>
</dbReference>
<dbReference type="InterPro" id="IPR056767">
    <property type="entry name" value="C2H2-Znf_KIN17"/>
</dbReference>
<evidence type="ECO:0000256" key="6">
    <source>
        <dbReference type="ARBA" id="ARBA00029346"/>
    </source>
</evidence>
<dbReference type="Proteomes" id="UP000186817">
    <property type="component" value="Unassembled WGS sequence"/>
</dbReference>
<dbReference type="GO" id="GO:0006260">
    <property type="term" value="P:DNA replication"/>
    <property type="evidence" value="ECO:0007669"/>
    <property type="project" value="TreeGrafter"/>
</dbReference>
<dbReference type="Gene3D" id="3.40.50.620">
    <property type="entry name" value="HUPs"/>
    <property type="match status" value="1"/>
</dbReference>
<dbReference type="Pfam" id="PF01467">
    <property type="entry name" value="CTP_transf_like"/>
    <property type="match status" value="1"/>
</dbReference>
<evidence type="ECO:0000313" key="10">
    <source>
        <dbReference type="Proteomes" id="UP000186817"/>
    </source>
</evidence>
<comment type="catalytic activity">
    <reaction evidence="6">
        <text>(R)-4'-phosphopantetheine + ATP + H(+) = 3'-dephospho-CoA + diphosphate</text>
        <dbReference type="Rhea" id="RHEA:19801"/>
        <dbReference type="ChEBI" id="CHEBI:15378"/>
        <dbReference type="ChEBI" id="CHEBI:30616"/>
        <dbReference type="ChEBI" id="CHEBI:33019"/>
        <dbReference type="ChEBI" id="CHEBI:57328"/>
        <dbReference type="ChEBI" id="CHEBI:61723"/>
        <dbReference type="EC" id="2.7.7.3"/>
    </reaction>
</comment>
<reference evidence="9 10" key="1">
    <citation type="submission" date="2016-02" db="EMBL/GenBank/DDBJ databases">
        <title>Genome analysis of coral dinoflagellate symbionts highlights evolutionary adaptations to a symbiotic lifestyle.</title>
        <authorList>
            <person name="Aranda M."/>
            <person name="Li Y."/>
            <person name="Liew Y.J."/>
            <person name="Baumgarten S."/>
            <person name="Simakov O."/>
            <person name="Wilson M."/>
            <person name="Piel J."/>
            <person name="Ashoor H."/>
            <person name="Bougouffa S."/>
            <person name="Bajic V.B."/>
            <person name="Ryu T."/>
            <person name="Ravasi T."/>
            <person name="Bayer T."/>
            <person name="Micklem G."/>
            <person name="Kim H."/>
            <person name="Bhak J."/>
            <person name="Lajeunesse T.C."/>
            <person name="Voolstra C.R."/>
        </authorList>
    </citation>
    <scope>NUCLEOTIDE SEQUENCE [LARGE SCALE GENOMIC DNA]</scope>
    <source>
        <strain evidence="9 10">CCMP2467</strain>
    </source>
</reference>
<gene>
    <name evidence="9" type="primary">Kin</name>
    <name evidence="9" type="ORF">AK812_SmicGene30590</name>
</gene>
<dbReference type="InterPro" id="IPR036236">
    <property type="entry name" value="Znf_C2H2_sf"/>
</dbReference>
<dbReference type="Pfam" id="PF10357">
    <property type="entry name" value="WH_KIN17"/>
    <property type="match status" value="1"/>
</dbReference>
<dbReference type="Pfam" id="PF25095">
    <property type="entry name" value="C2H2-zf_KIN17"/>
    <property type="match status" value="1"/>
</dbReference>
<dbReference type="SUPFAM" id="SSF57667">
    <property type="entry name" value="beta-beta-alpha zinc fingers"/>
    <property type="match status" value="1"/>
</dbReference>
<keyword evidence="4" id="KW-0460">Magnesium</keyword>
<evidence type="ECO:0000256" key="3">
    <source>
        <dbReference type="ARBA" id="ARBA00022490"/>
    </source>
</evidence>
<evidence type="ECO:0000256" key="7">
    <source>
        <dbReference type="SAM" id="MobiDB-lite"/>
    </source>
</evidence>
<dbReference type="NCBIfam" id="TIGR00125">
    <property type="entry name" value="cyt_tran_rel"/>
    <property type="match status" value="1"/>
</dbReference>
<dbReference type="InterPro" id="IPR014729">
    <property type="entry name" value="Rossmann-like_a/b/a_fold"/>
</dbReference>
<accession>A0A1Q9CYX9</accession>
<evidence type="ECO:0000259" key="8">
    <source>
        <dbReference type="SMART" id="SM01253"/>
    </source>
</evidence>
<dbReference type="InterPro" id="IPR001980">
    <property type="entry name" value="PPAT"/>
</dbReference>
<feature type="compositionally biased region" description="Basic and acidic residues" evidence="7">
    <location>
        <begin position="421"/>
        <end position="433"/>
    </location>
</feature>
<dbReference type="GO" id="GO:0005634">
    <property type="term" value="C:nucleus"/>
    <property type="evidence" value="ECO:0007669"/>
    <property type="project" value="TreeGrafter"/>
</dbReference>
<comment type="caution">
    <text evidence="9">The sequence shown here is derived from an EMBL/GenBank/DDBJ whole genome shotgun (WGS) entry which is preliminary data.</text>
</comment>
<dbReference type="HAMAP" id="MF_00151">
    <property type="entry name" value="PPAT_bact"/>
    <property type="match status" value="1"/>
</dbReference>
<evidence type="ECO:0000256" key="4">
    <source>
        <dbReference type="ARBA" id="ARBA00022842"/>
    </source>
</evidence>
<organism evidence="9 10">
    <name type="scientific">Symbiodinium microadriaticum</name>
    <name type="common">Dinoflagellate</name>
    <name type="synonym">Zooxanthella microadriatica</name>
    <dbReference type="NCBI Taxonomy" id="2951"/>
    <lineage>
        <taxon>Eukaryota</taxon>
        <taxon>Sar</taxon>
        <taxon>Alveolata</taxon>
        <taxon>Dinophyceae</taxon>
        <taxon>Suessiales</taxon>
        <taxon>Symbiodiniaceae</taxon>
        <taxon>Symbiodinium</taxon>
    </lineage>
</organism>
<dbReference type="GO" id="GO:0006974">
    <property type="term" value="P:DNA damage response"/>
    <property type="evidence" value="ECO:0007669"/>
    <property type="project" value="TreeGrafter"/>
</dbReference>
<dbReference type="SUPFAM" id="SSF52374">
    <property type="entry name" value="Nucleotidylyl transferase"/>
    <property type="match status" value="1"/>
</dbReference>
<keyword evidence="10" id="KW-1185">Reference proteome</keyword>
<keyword evidence="5" id="KW-0173">Coenzyme A biosynthesis</keyword>
<feature type="region of interest" description="Disordered" evidence="7">
    <location>
        <begin position="391"/>
        <end position="433"/>
    </location>
</feature>